<reference evidence="2" key="1">
    <citation type="submission" date="2008-08" db="EMBL/GenBank/DDBJ databases">
        <title>The complete genome sequence of Thermodesulfovibrio yellowstonii strain ATCC 51303 / DSM 11347 / YP87.</title>
        <authorList>
            <person name="Dodson R.J."/>
            <person name="Durkin A.S."/>
            <person name="Wu M."/>
            <person name="Eisen J."/>
            <person name="Sutton G."/>
        </authorList>
    </citation>
    <scope>NUCLEOTIDE SEQUENCE [LARGE SCALE GENOMIC DNA]</scope>
    <source>
        <strain evidence="2">ATCC 51303 / DSM 11347 / YP87</strain>
    </source>
</reference>
<gene>
    <name evidence="1" type="ordered locus">THEYE_A2021</name>
</gene>
<dbReference type="InParanoid" id="B5YIT4"/>
<dbReference type="HOGENOM" id="CLU_3048983_0_0_0"/>
<evidence type="ECO:0000313" key="2">
    <source>
        <dbReference type="Proteomes" id="UP000000718"/>
    </source>
</evidence>
<dbReference type="EnsemblBacteria" id="ACI21430">
    <property type="protein sequence ID" value="ACI21430"/>
    <property type="gene ID" value="THEYE_A2021"/>
</dbReference>
<dbReference type="AlphaFoldDB" id="B5YIT4"/>
<dbReference type="Proteomes" id="UP000000718">
    <property type="component" value="Chromosome"/>
</dbReference>
<accession>B5YIT4</accession>
<sequence>MNLYIPHGSDETNLKLKFLMMISLLYIPHGSDETATTAVKDKKVISALYPTWFR</sequence>
<keyword evidence="2" id="KW-1185">Reference proteome</keyword>
<proteinExistence type="predicted"/>
<name>B5YIT4_THEYD</name>
<protein>
    <submittedName>
        <fullName evidence="1">Uncharacterized protein</fullName>
    </submittedName>
</protein>
<dbReference type="EMBL" id="CP001147">
    <property type="protein sequence ID" value="ACI21430.1"/>
    <property type="molecule type" value="Genomic_DNA"/>
</dbReference>
<evidence type="ECO:0000313" key="1">
    <source>
        <dbReference type="EMBL" id="ACI21430.1"/>
    </source>
</evidence>
<dbReference type="STRING" id="289376.THEYE_A2021"/>
<dbReference type="KEGG" id="tye:THEYE_A2021"/>
<reference evidence="1 2" key="2">
    <citation type="journal article" date="2015" name="Genome Announc.">
        <title>Genome Sequence of the Sulfate-Reducing Thermophilic Bacterium Thermodesulfovibrio yellowstonii Strain DSM 11347T (Phylum Nitrospirae).</title>
        <authorList>
            <person name="Bhatnagar S."/>
            <person name="Badger J.H."/>
            <person name="Madupu R."/>
            <person name="Khouri H.M."/>
            <person name="O'Connor E.M."/>
            <person name="Robb F.T."/>
            <person name="Ward N.L."/>
            <person name="Eisen J.A."/>
        </authorList>
    </citation>
    <scope>NUCLEOTIDE SEQUENCE [LARGE SCALE GENOMIC DNA]</scope>
    <source>
        <strain evidence="2">ATCC 51303 / DSM 11347 / YP87</strain>
    </source>
</reference>
<organism evidence="1 2">
    <name type="scientific">Thermodesulfovibrio yellowstonii (strain ATCC 51303 / DSM 11347 / YP87)</name>
    <dbReference type="NCBI Taxonomy" id="289376"/>
    <lineage>
        <taxon>Bacteria</taxon>
        <taxon>Pseudomonadati</taxon>
        <taxon>Nitrospirota</taxon>
        <taxon>Thermodesulfovibrionia</taxon>
        <taxon>Thermodesulfovibrionales</taxon>
        <taxon>Thermodesulfovibrionaceae</taxon>
        <taxon>Thermodesulfovibrio</taxon>
    </lineage>
</organism>